<comment type="caution">
    <text evidence="1">The sequence shown here is derived from an EMBL/GenBank/DDBJ whole genome shotgun (WGS) entry which is preliminary data.</text>
</comment>
<name>A0ABS5YS54_9ACTN</name>
<dbReference type="EMBL" id="JAHKKG010000007">
    <property type="protein sequence ID" value="MBU2666280.1"/>
    <property type="molecule type" value="Genomic_DNA"/>
</dbReference>
<gene>
    <name evidence="1" type="ORF">KOI35_22515</name>
</gene>
<keyword evidence="2" id="KW-1185">Reference proteome</keyword>
<protein>
    <recommendedName>
        <fullName evidence="3">2'-5' RNA ligase family protein</fullName>
    </recommendedName>
</protein>
<dbReference type="RefSeq" id="WP_215789654.1">
    <property type="nucleotide sequence ID" value="NZ_JAHKKG010000007.1"/>
</dbReference>
<dbReference type="Proteomes" id="UP001519654">
    <property type="component" value="Unassembled WGS sequence"/>
</dbReference>
<reference evidence="1 2" key="1">
    <citation type="submission" date="2021-06" db="EMBL/GenBank/DDBJ databases">
        <title>Actinoplanes lichenicola sp. nov., and Actinoplanes ovalisporus sp. nov., isolated from lichen in Thailand.</title>
        <authorList>
            <person name="Saeng-In P."/>
            <person name="Kanchanasin P."/>
            <person name="Yuki M."/>
            <person name="Kudo T."/>
            <person name="Ohkuma M."/>
            <person name="Phongsopitanun W."/>
            <person name="Tanasupawat S."/>
        </authorList>
    </citation>
    <scope>NUCLEOTIDE SEQUENCE [LARGE SCALE GENOMIC DNA]</scope>
    <source>
        <strain evidence="1 2">NBRC 110975</strain>
    </source>
</reference>
<organism evidence="1 2">
    <name type="scientific">Paractinoplanes bogorensis</name>
    <dbReference type="NCBI Taxonomy" id="1610840"/>
    <lineage>
        <taxon>Bacteria</taxon>
        <taxon>Bacillati</taxon>
        <taxon>Actinomycetota</taxon>
        <taxon>Actinomycetes</taxon>
        <taxon>Micromonosporales</taxon>
        <taxon>Micromonosporaceae</taxon>
        <taxon>Paractinoplanes</taxon>
    </lineage>
</organism>
<accession>A0ABS5YS54</accession>
<evidence type="ECO:0008006" key="3">
    <source>
        <dbReference type="Google" id="ProtNLM"/>
    </source>
</evidence>
<sequence>MHRDRFDQLFDNGRTAVLSGQHQRDIPPYDGSERWGISVIFRPDDDAVARLDAVTRQAMAVAGPGHWPTGNERALHITVRALESHRTGVAPDDPAVARYGRALRRAAREARPARFGITGLTLTPGGVMACLRPDDDAADSFAARIADELGADAAYEAGFHRDIWYSTLVHFAGPLADPPALVDFVAAARSHHLGPVRSDAAEVIHWRYDGRQTVPEVIHRSTMEGAGRVGERAESRHG</sequence>
<proteinExistence type="predicted"/>
<evidence type="ECO:0000313" key="1">
    <source>
        <dbReference type="EMBL" id="MBU2666280.1"/>
    </source>
</evidence>
<evidence type="ECO:0000313" key="2">
    <source>
        <dbReference type="Proteomes" id="UP001519654"/>
    </source>
</evidence>